<dbReference type="GO" id="GO:0005634">
    <property type="term" value="C:nucleus"/>
    <property type="evidence" value="ECO:0007669"/>
    <property type="project" value="TreeGrafter"/>
</dbReference>
<sequence length="185" mass="20667">MTIVDRSHLFARRPAAFRILVGGPKGATFIRRAALTDSAAHWTFVKRLELVKLLSDNVREPNEYSKLHIRTAVNVPSGVFGTSPPEVVMQTLVEANRLAKELVDTGDSRTKPKDSQLAKHLIFHCNLSLIRGPASADRTTEILSHHHKERDAARPLVSVLDGGYAEWKREYKHDAKLMVGEKDPS</sequence>
<accession>A0A507E6R8</accession>
<dbReference type="InterPro" id="IPR001763">
    <property type="entry name" value="Rhodanese-like_dom"/>
</dbReference>
<feature type="domain" description="Rhodanese" evidence="1">
    <location>
        <begin position="58"/>
        <end position="176"/>
    </location>
</feature>
<protein>
    <recommendedName>
        <fullName evidence="1">Rhodanese domain-containing protein</fullName>
    </recommendedName>
</protein>
<name>A0A507E6R8_9FUNG</name>
<dbReference type="Gene3D" id="3.40.250.10">
    <property type="entry name" value="Rhodanese-like domain"/>
    <property type="match status" value="1"/>
</dbReference>
<reference evidence="2 3" key="1">
    <citation type="journal article" date="2019" name="Sci. Rep.">
        <title>Comparative genomics of chytrid fungi reveal insights into the obligate biotrophic and pathogenic lifestyle of Synchytrium endobioticum.</title>
        <authorList>
            <person name="van de Vossenberg B.T.L.H."/>
            <person name="Warris S."/>
            <person name="Nguyen H.D.T."/>
            <person name="van Gent-Pelzer M.P.E."/>
            <person name="Joly D.L."/>
            <person name="van de Geest H.C."/>
            <person name="Bonants P.J.M."/>
            <person name="Smith D.S."/>
            <person name="Levesque C.A."/>
            <person name="van der Lee T.A.J."/>
        </authorList>
    </citation>
    <scope>NUCLEOTIDE SEQUENCE [LARGE SCALE GENOMIC DNA]</scope>
    <source>
        <strain evidence="2 3">CBS 809.83</strain>
    </source>
</reference>
<dbReference type="AlphaFoldDB" id="A0A507E6R8"/>
<proteinExistence type="predicted"/>
<dbReference type="Proteomes" id="UP000318582">
    <property type="component" value="Unassembled WGS sequence"/>
</dbReference>
<dbReference type="SUPFAM" id="SSF52821">
    <property type="entry name" value="Rhodanese/Cell cycle control phosphatase"/>
    <property type="match status" value="1"/>
</dbReference>
<dbReference type="EMBL" id="QEAQ01000030">
    <property type="protein sequence ID" value="TPX58995.1"/>
    <property type="molecule type" value="Genomic_DNA"/>
</dbReference>
<gene>
    <name evidence="2" type="ORF">PhCBS80983_g02780</name>
</gene>
<dbReference type="Pfam" id="PF00581">
    <property type="entry name" value="Rhodanese"/>
    <property type="match status" value="1"/>
</dbReference>
<dbReference type="PANTHER" id="PTHR10828:SF38">
    <property type="entry name" value="ARSENICAL-RESISTANCE PROTEIN 2-RELATED"/>
    <property type="match status" value="1"/>
</dbReference>
<dbReference type="PROSITE" id="PS50206">
    <property type="entry name" value="RHODANESE_3"/>
    <property type="match status" value="1"/>
</dbReference>
<comment type="caution">
    <text evidence="2">The sequence shown here is derived from an EMBL/GenBank/DDBJ whole genome shotgun (WGS) entry which is preliminary data.</text>
</comment>
<evidence type="ECO:0000313" key="3">
    <source>
        <dbReference type="Proteomes" id="UP000318582"/>
    </source>
</evidence>
<organism evidence="2 3">
    <name type="scientific">Powellomyces hirtus</name>
    <dbReference type="NCBI Taxonomy" id="109895"/>
    <lineage>
        <taxon>Eukaryota</taxon>
        <taxon>Fungi</taxon>
        <taxon>Fungi incertae sedis</taxon>
        <taxon>Chytridiomycota</taxon>
        <taxon>Chytridiomycota incertae sedis</taxon>
        <taxon>Chytridiomycetes</taxon>
        <taxon>Spizellomycetales</taxon>
        <taxon>Powellomycetaceae</taxon>
        <taxon>Powellomyces</taxon>
    </lineage>
</organism>
<dbReference type="InterPro" id="IPR036873">
    <property type="entry name" value="Rhodanese-like_dom_sf"/>
</dbReference>
<dbReference type="PANTHER" id="PTHR10828">
    <property type="entry name" value="M-PHASE INDUCER PHOSPHATASE DUAL SPECIFICITY PHOSPHATASE CDC25"/>
    <property type="match status" value="1"/>
</dbReference>
<evidence type="ECO:0000259" key="1">
    <source>
        <dbReference type="PROSITE" id="PS50206"/>
    </source>
</evidence>
<evidence type="ECO:0000313" key="2">
    <source>
        <dbReference type="EMBL" id="TPX58995.1"/>
    </source>
</evidence>
<dbReference type="GO" id="GO:0005737">
    <property type="term" value="C:cytoplasm"/>
    <property type="evidence" value="ECO:0007669"/>
    <property type="project" value="TreeGrafter"/>
</dbReference>
<keyword evidence="3" id="KW-1185">Reference proteome</keyword>
<dbReference type="SMART" id="SM00450">
    <property type="entry name" value="RHOD"/>
    <property type="match status" value="1"/>
</dbReference>
<dbReference type="GO" id="GO:0004725">
    <property type="term" value="F:protein tyrosine phosphatase activity"/>
    <property type="evidence" value="ECO:0007669"/>
    <property type="project" value="TreeGrafter"/>
</dbReference>